<evidence type="ECO:0000259" key="4">
    <source>
        <dbReference type="PROSITE" id="PS01180"/>
    </source>
</evidence>
<organism evidence="5 6">
    <name type="scientific">Trichonephila clavata</name>
    <name type="common">Joro spider</name>
    <name type="synonym">Nephila clavata</name>
    <dbReference type="NCBI Taxonomy" id="2740835"/>
    <lineage>
        <taxon>Eukaryota</taxon>
        <taxon>Metazoa</taxon>
        <taxon>Ecdysozoa</taxon>
        <taxon>Arthropoda</taxon>
        <taxon>Chelicerata</taxon>
        <taxon>Arachnida</taxon>
        <taxon>Araneae</taxon>
        <taxon>Araneomorphae</taxon>
        <taxon>Entelegynae</taxon>
        <taxon>Araneoidea</taxon>
        <taxon>Nephilidae</taxon>
        <taxon>Trichonephila</taxon>
    </lineage>
</organism>
<comment type="caution">
    <text evidence="2">Lacks conserved residue(s) required for the propagation of feature annotation.</text>
</comment>
<evidence type="ECO:0000256" key="2">
    <source>
        <dbReference type="PROSITE-ProRule" id="PRU00059"/>
    </source>
</evidence>
<dbReference type="Proteomes" id="UP000887116">
    <property type="component" value="Unassembled WGS sequence"/>
</dbReference>
<sequence>YVIRRSSEDVCRLEMEFLRFDVESSSNCEYDYLSINGEKICGLIENTTRTYLFQDYEKQLTFHSDSGTSRPGFMIRVQQADCSVATTEPPLPPSKPCDKSFSSSVFEIRSDNHPDNYDPHLRCVYTVSKAHPGVCAIELTFLTFDVEASDGCQYDYLKLQEERLCGIYPSNLKRIVPFEESEVILEFHSDGATSRPGFHIRAQQMDCAPLADKVIPPTPAVGCDAAFTNGSGTIQSPGFPEPYPSSRRCVYRFVALPEHCRITLQFLEFGLQTDNALCEKDFLRINGIKYCGPQLLGQKRTVTFYGYPREVNVTFESDEQLSDKGFYAVYRQLPCSPALGRSPSQRTDSKPRMCDRLYASLAFSILSPGHPDNYPPDVNCRYTIRRLGPKICRLKLSFRQFDVESSEGCEYDYLEVDGKKICGTLPANEIRMVDFKDYQTIFTFHSDSANSKSGFVIKVEQEECQDGPPPPPQPPKTQKVQPPKFEHHHHFEPPVAEPPLIEEPYIYPQPHFEYEHLVDYPIYEASSLQRNLQMVNQNCDRTFQRPEFEIRSVNFPLPYPNGLNCRYLVQKASDDICWVKLIFLRFDLEPSDDCHFDYLSINGKRICGTLQDDEI</sequence>
<evidence type="ECO:0000256" key="3">
    <source>
        <dbReference type="SAM" id="MobiDB-lite"/>
    </source>
</evidence>
<keyword evidence="6" id="KW-1185">Reference proteome</keyword>
<dbReference type="OrthoDB" id="6369184at2759"/>
<feature type="domain" description="CUB" evidence="4">
    <location>
        <begin position="223"/>
        <end position="333"/>
    </location>
</feature>
<dbReference type="PANTHER" id="PTHR24255">
    <property type="entry name" value="COMPLEMENT COMPONENT 1, S SUBCOMPONENT-RELATED"/>
    <property type="match status" value="1"/>
</dbReference>
<name>A0A8X6FYM4_TRICU</name>
<dbReference type="PROSITE" id="PS01180">
    <property type="entry name" value="CUB"/>
    <property type="match status" value="5"/>
</dbReference>
<protein>
    <submittedName>
        <fullName evidence="5">Zinc metalloproteinase nas-39</fullName>
    </submittedName>
</protein>
<feature type="non-terminal residue" evidence="5">
    <location>
        <position position="1"/>
    </location>
</feature>
<dbReference type="SMART" id="SM00042">
    <property type="entry name" value="CUB"/>
    <property type="match status" value="3"/>
</dbReference>
<dbReference type="AlphaFoldDB" id="A0A8X6FYM4"/>
<comment type="caution">
    <text evidence="5">The sequence shown here is derived from an EMBL/GenBank/DDBJ whole genome shotgun (WGS) entry which is preliminary data.</text>
</comment>
<feature type="region of interest" description="Disordered" evidence="3">
    <location>
        <begin position="462"/>
        <end position="489"/>
    </location>
</feature>
<dbReference type="EMBL" id="BMAO01010890">
    <property type="protein sequence ID" value="GFQ70168.1"/>
    <property type="molecule type" value="Genomic_DNA"/>
</dbReference>
<evidence type="ECO:0000313" key="6">
    <source>
        <dbReference type="Proteomes" id="UP000887116"/>
    </source>
</evidence>
<evidence type="ECO:0000313" key="5">
    <source>
        <dbReference type="EMBL" id="GFQ70168.1"/>
    </source>
</evidence>
<feature type="domain" description="CUB" evidence="4">
    <location>
        <begin position="97"/>
        <end position="205"/>
    </location>
</feature>
<keyword evidence="1" id="KW-1015">Disulfide bond</keyword>
<reference evidence="5" key="1">
    <citation type="submission" date="2020-07" db="EMBL/GenBank/DDBJ databases">
        <title>Multicomponent nature underlies the extraordinary mechanical properties of spider dragline silk.</title>
        <authorList>
            <person name="Kono N."/>
            <person name="Nakamura H."/>
            <person name="Mori M."/>
            <person name="Yoshida Y."/>
            <person name="Ohtoshi R."/>
            <person name="Malay A.D."/>
            <person name="Moran D.A.P."/>
            <person name="Tomita M."/>
            <person name="Numata K."/>
            <person name="Arakawa K."/>
        </authorList>
    </citation>
    <scope>NUCLEOTIDE SEQUENCE</scope>
</reference>
<feature type="domain" description="CUB" evidence="4">
    <location>
        <begin position="1"/>
        <end position="80"/>
    </location>
</feature>
<dbReference type="SUPFAM" id="SSF49854">
    <property type="entry name" value="Spermadhesin, CUB domain"/>
    <property type="match status" value="5"/>
</dbReference>
<dbReference type="Pfam" id="PF00431">
    <property type="entry name" value="CUB"/>
    <property type="match status" value="4"/>
</dbReference>
<feature type="domain" description="CUB" evidence="4">
    <location>
        <begin position="539"/>
        <end position="615"/>
    </location>
</feature>
<dbReference type="GO" id="GO:0005615">
    <property type="term" value="C:extracellular space"/>
    <property type="evidence" value="ECO:0007669"/>
    <property type="project" value="TreeGrafter"/>
</dbReference>
<feature type="non-terminal residue" evidence="5">
    <location>
        <position position="615"/>
    </location>
</feature>
<dbReference type="Gene3D" id="2.60.120.290">
    <property type="entry name" value="Spermadhesin, CUB domain"/>
    <property type="match status" value="5"/>
</dbReference>
<dbReference type="InterPro" id="IPR035914">
    <property type="entry name" value="Sperma_CUB_dom_sf"/>
</dbReference>
<gene>
    <name evidence="5" type="primary">nas-39</name>
    <name evidence="5" type="ORF">TNCT_479801</name>
</gene>
<evidence type="ECO:0000256" key="1">
    <source>
        <dbReference type="ARBA" id="ARBA00023157"/>
    </source>
</evidence>
<proteinExistence type="predicted"/>
<dbReference type="InterPro" id="IPR000859">
    <property type="entry name" value="CUB_dom"/>
</dbReference>
<dbReference type="PANTHER" id="PTHR24255:SF31">
    <property type="entry name" value="CUBILIN-LIKE PROTEIN"/>
    <property type="match status" value="1"/>
</dbReference>
<dbReference type="CDD" id="cd00041">
    <property type="entry name" value="CUB"/>
    <property type="match status" value="5"/>
</dbReference>
<dbReference type="GO" id="GO:0004252">
    <property type="term" value="F:serine-type endopeptidase activity"/>
    <property type="evidence" value="ECO:0007669"/>
    <property type="project" value="TreeGrafter"/>
</dbReference>
<accession>A0A8X6FYM4</accession>
<feature type="domain" description="CUB" evidence="4">
    <location>
        <begin position="354"/>
        <end position="462"/>
    </location>
</feature>